<keyword evidence="3" id="KW-1185">Reference proteome</keyword>
<gene>
    <name evidence="2" type="ORF">K7X08_011813</name>
</gene>
<feature type="region of interest" description="Disordered" evidence="1">
    <location>
        <begin position="1"/>
        <end position="53"/>
    </location>
</feature>
<protein>
    <submittedName>
        <fullName evidence="2">Uncharacterized protein</fullName>
    </submittedName>
</protein>
<dbReference type="Proteomes" id="UP001152561">
    <property type="component" value="Unassembled WGS sequence"/>
</dbReference>
<reference evidence="3" key="1">
    <citation type="journal article" date="2023" name="Proc. Natl. Acad. Sci. U.S.A.">
        <title>Genomic and structural basis for evolution of tropane alkaloid biosynthesis.</title>
        <authorList>
            <person name="Wanga Y.-J."/>
            <person name="Taina T."/>
            <person name="Yua J.-Y."/>
            <person name="Lia J."/>
            <person name="Xua B."/>
            <person name="Chenc J."/>
            <person name="D'Auriad J.C."/>
            <person name="Huanga J.-P."/>
            <person name="Huanga S.-X."/>
        </authorList>
    </citation>
    <scope>NUCLEOTIDE SEQUENCE [LARGE SCALE GENOMIC DNA]</scope>
    <source>
        <strain evidence="3">cv. KIB-2019</strain>
    </source>
</reference>
<evidence type="ECO:0000313" key="2">
    <source>
        <dbReference type="EMBL" id="KAJ8562522.1"/>
    </source>
</evidence>
<feature type="compositionally biased region" description="Polar residues" evidence="1">
    <location>
        <begin position="116"/>
        <end position="134"/>
    </location>
</feature>
<sequence>MARGRGRGPGRPRKDQITAFDSSVGARLPPKVTEKAKAPTKKKKTSAPSTSGVKDIVDDADLIMSVTEEGNCFQPASSVVISNGTVPSELGKSANPVLIPPELDEHVESVKDEVVTTPTTQVSASSNASSNTQPNLASLVIPTQQSPALDAIDFPVLSAEVLRKKICEGS</sequence>
<name>A0A9Q1MQS0_9SOLA</name>
<dbReference type="EMBL" id="JAJAGQ010000005">
    <property type="protein sequence ID" value="KAJ8562522.1"/>
    <property type="molecule type" value="Genomic_DNA"/>
</dbReference>
<evidence type="ECO:0000256" key="1">
    <source>
        <dbReference type="SAM" id="MobiDB-lite"/>
    </source>
</evidence>
<feature type="compositionally biased region" description="Basic residues" evidence="1">
    <location>
        <begin position="1"/>
        <end position="11"/>
    </location>
</feature>
<feature type="region of interest" description="Disordered" evidence="1">
    <location>
        <begin position="115"/>
        <end position="134"/>
    </location>
</feature>
<dbReference type="AlphaFoldDB" id="A0A9Q1MQS0"/>
<evidence type="ECO:0000313" key="3">
    <source>
        <dbReference type="Proteomes" id="UP001152561"/>
    </source>
</evidence>
<accession>A0A9Q1MQS0</accession>
<comment type="caution">
    <text evidence="2">The sequence shown here is derived from an EMBL/GenBank/DDBJ whole genome shotgun (WGS) entry which is preliminary data.</text>
</comment>
<organism evidence="2 3">
    <name type="scientific">Anisodus acutangulus</name>
    <dbReference type="NCBI Taxonomy" id="402998"/>
    <lineage>
        <taxon>Eukaryota</taxon>
        <taxon>Viridiplantae</taxon>
        <taxon>Streptophyta</taxon>
        <taxon>Embryophyta</taxon>
        <taxon>Tracheophyta</taxon>
        <taxon>Spermatophyta</taxon>
        <taxon>Magnoliopsida</taxon>
        <taxon>eudicotyledons</taxon>
        <taxon>Gunneridae</taxon>
        <taxon>Pentapetalae</taxon>
        <taxon>asterids</taxon>
        <taxon>lamiids</taxon>
        <taxon>Solanales</taxon>
        <taxon>Solanaceae</taxon>
        <taxon>Solanoideae</taxon>
        <taxon>Hyoscyameae</taxon>
        <taxon>Anisodus</taxon>
    </lineage>
</organism>
<proteinExistence type="predicted"/>